<accession>A0A9C7EZ17</accession>
<feature type="compositionally biased region" description="Low complexity" evidence="1">
    <location>
        <begin position="35"/>
        <end position="46"/>
    </location>
</feature>
<feature type="compositionally biased region" description="Acidic residues" evidence="1">
    <location>
        <begin position="18"/>
        <end position="28"/>
    </location>
</feature>
<proteinExistence type="predicted"/>
<feature type="region of interest" description="Disordered" evidence="1">
    <location>
        <begin position="18"/>
        <end position="80"/>
    </location>
</feature>
<name>A0A9C7EZ17_9VIRU</name>
<evidence type="ECO:0000313" key="2">
    <source>
        <dbReference type="EMBL" id="BDT63047.1"/>
    </source>
</evidence>
<feature type="compositionally biased region" description="Acidic residues" evidence="1">
    <location>
        <begin position="65"/>
        <end position="79"/>
    </location>
</feature>
<reference evidence="2" key="1">
    <citation type="submission" date="2022-10" db="EMBL/GenBank/DDBJ databases">
        <title>Genome sequences of endogenous nimaviruses in decapod crustaceans.</title>
        <authorList>
            <person name="Kawato S."/>
            <person name="Nozaki R."/>
            <person name="Kondo H."/>
            <person name="Hirono I."/>
        </authorList>
    </citation>
    <scope>NUCLEOTIDE SEQUENCE</scope>
    <source>
        <strain evidence="2">Ube2021</strain>
    </source>
</reference>
<sequence length="568" mass="63120">MTMNNYHTSASLLYEDLELTSSSDDDNDVDRRESTSLLSSSSYTSSGRERLHLSVISPPSSVSCDEYDDNDEEEEDYDPDKEIVPGCSSWGLIMSKKRDTTVTEGTSSSTSSKKSQAPVFCRGCSNGVGGFINVDRELKDHCLIPCRVLSMFSSLLEKDKFHFTQSVTFLGLVRRQVNEAMHSAFSALLTSSGFRRAAAVVTAAALEDENRSVTMSRILKTLSDIASSSNPENGFLPAASIFSRLSNKKIRDQCNKRRRLNSTQSNDSYSTSHSLSKVCSKVIFYREIHAVISVYLSLVYIQRAMNNNNTNSIGYPEGMVAKMLDIIDKIPHDEMNRDKYISVGRDALFLYQNIITDVTGPRHSKRLRTPQQQAYFCYVIAMLVNDQPIASDVSLTGKATNLVQFASAMIDPAYRLAVHKMASVTNSSYTVFKVLGLDRESLARADAILAILSARSKPLGERKPRTLAQSVFLYLYPNLRDKLRASGLIHEESSLGTAVRLVSQQLIQDGITTESLEEGYSITCGSYISEGNTLKCFGPGSKDIKTVALATLMADRLRRRMKRDLPYY</sequence>
<dbReference type="EMBL" id="LC738880">
    <property type="protein sequence ID" value="BDT63047.1"/>
    <property type="molecule type" value="Genomic_DNA"/>
</dbReference>
<organism evidence="2">
    <name type="scientific">Trachysalambria curvirostris nimavirus</name>
    <dbReference type="NCBI Taxonomy" id="2984282"/>
    <lineage>
        <taxon>Viruses</taxon>
        <taxon>Viruses incertae sedis</taxon>
        <taxon>Naldaviricetes</taxon>
        <taxon>Nimaviridae</taxon>
    </lineage>
</organism>
<evidence type="ECO:0000256" key="1">
    <source>
        <dbReference type="SAM" id="MobiDB-lite"/>
    </source>
</evidence>
<protein>
    <submittedName>
        <fullName evidence="2">Wsv282-like protein</fullName>
    </submittedName>
</protein>